<comment type="caution">
    <text evidence="2">The sequence shown here is derived from an EMBL/GenBank/DDBJ whole genome shotgun (WGS) entry which is preliminary data.</text>
</comment>
<proteinExistence type="predicted"/>
<feature type="compositionally biased region" description="Basic and acidic residues" evidence="1">
    <location>
        <begin position="7"/>
        <end position="27"/>
    </location>
</feature>
<dbReference type="EMBL" id="AAOE01000001">
    <property type="protein sequence ID" value="EAR11090.1"/>
    <property type="molecule type" value="Genomic_DNA"/>
</dbReference>
<gene>
    <name evidence="2" type="ORF">MED297_19422</name>
</gene>
<protein>
    <submittedName>
        <fullName evidence="2">Uncharacterized protein</fullName>
    </submittedName>
</protein>
<organism evidence="2 3">
    <name type="scientific">Reinekea blandensis MED297</name>
    <dbReference type="NCBI Taxonomy" id="314283"/>
    <lineage>
        <taxon>Bacteria</taxon>
        <taxon>Pseudomonadati</taxon>
        <taxon>Pseudomonadota</taxon>
        <taxon>Gammaproteobacteria</taxon>
        <taxon>Oceanospirillales</taxon>
        <taxon>Saccharospirillaceae</taxon>
        <taxon>Reinekea</taxon>
    </lineage>
</organism>
<dbReference type="HOGENOM" id="CLU_3366860_0_0_6"/>
<reference evidence="2 3" key="1">
    <citation type="submission" date="2006-02" db="EMBL/GenBank/DDBJ databases">
        <authorList>
            <person name="Pinhassi J."/>
            <person name="Pedros-Alio C."/>
            <person name="Ferriera S."/>
            <person name="Johnson J."/>
            <person name="Kravitz S."/>
            <person name="Halpern A."/>
            <person name="Remington K."/>
            <person name="Beeson K."/>
            <person name="Tran B."/>
            <person name="Rogers Y.-H."/>
            <person name="Friedman R."/>
            <person name="Venter J.C."/>
        </authorList>
    </citation>
    <scope>NUCLEOTIDE SEQUENCE [LARGE SCALE GENOMIC DNA]</scope>
    <source>
        <strain evidence="2 3">MED297</strain>
    </source>
</reference>
<evidence type="ECO:0000313" key="3">
    <source>
        <dbReference type="Proteomes" id="UP000005953"/>
    </source>
</evidence>
<sequence length="35" mass="3846">MSTKRPGIRDKVNKNDELDKLKAEDFGSGKGLGIK</sequence>
<accession>A4B8Y9</accession>
<dbReference type="AlphaFoldDB" id="A4B8Y9"/>
<dbReference type="Proteomes" id="UP000005953">
    <property type="component" value="Unassembled WGS sequence"/>
</dbReference>
<feature type="region of interest" description="Disordered" evidence="1">
    <location>
        <begin position="1"/>
        <end position="35"/>
    </location>
</feature>
<keyword evidence="3" id="KW-1185">Reference proteome</keyword>
<evidence type="ECO:0000313" key="2">
    <source>
        <dbReference type="EMBL" id="EAR11090.1"/>
    </source>
</evidence>
<name>A4B8Y9_9GAMM</name>
<evidence type="ECO:0000256" key="1">
    <source>
        <dbReference type="SAM" id="MobiDB-lite"/>
    </source>
</evidence>